<reference evidence="7 9" key="2">
    <citation type="submission" date="2018-07" db="EMBL/GenBank/DDBJ databases">
        <title>Draft Genome Assemblies for Five Robust Yarrowia lipolytica Strains Exhibiting High Lipid Production and Pentose Sugar Utilization and Sugar Alcohol Secretion from Undetoxified Lignocellulosic Biomass Hydrolysates.</title>
        <authorList>
            <consortium name="DOE Joint Genome Institute"/>
            <person name="Walker C."/>
            <person name="Ryu S."/>
            <person name="Na H."/>
            <person name="Zane M."/>
            <person name="LaButti K."/>
            <person name="Lipzen A."/>
            <person name="Haridas S."/>
            <person name="Barry K."/>
            <person name="Grigoriev I.V."/>
            <person name="Quarterman J."/>
            <person name="Slininger P."/>
            <person name="Dien B."/>
            <person name="Trinh C.T."/>
        </authorList>
    </citation>
    <scope>NUCLEOTIDE SEQUENCE [LARGE SCALE GENOMIC DNA]</scope>
    <source>
        <strain evidence="7 9">YB392</strain>
    </source>
</reference>
<keyword evidence="5" id="KW-0472">Membrane</keyword>
<dbReference type="OrthoDB" id="4083833at2759"/>
<dbReference type="Proteomes" id="UP000182444">
    <property type="component" value="Chromosome 1E"/>
</dbReference>
<reference evidence="6 8" key="1">
    <citation type="journal article" date="2016" name="PLoS ONE">
        <title>Sequence Assembly of Yarrowia lipolytica Strain W29/CLIB89 Shows Transposable Element Diversity.</title>
        <authorList>
            <person name="Magnan C."/>
            <person name="Yu J."/>
            <person name="Chang I."/>
            <person name="Jahn E."/>
            <person name="Kanomata Y."/>
            <person name="Wu J."/>
            <person name="Zeller M."/>
            <person name="Oakes M."/>
            <person name="Baldi P."/>
            <person name="Sandmeyer S."/>
        </authorList>
    </citation>
    <scope>NUCLEOTIDE SEQUENCE [LARGE SCALE GENOMIC DNA]</scope>
    <source>
        <strain evidence="6">CLIB89</strain>
        <strain evidence="8">CLIB89(W29)</strain>
    </source>
</reference>
<evidence type="ECO:0000313" key="9">
    <source>
        <dbReference type="Proteomes" id="UP000256601"/>
    </source>
</evidence>
<keyword evidence="3" id="KW-0256">Endoplasmic reticulum</keyword>
<dbReference type="Proteomes" id="UP000256601">
    <property type="component" value="Unassembled WGS sequence"/>
</dbReference>
<dbReference type="VEuPathDB" id="FungiDB:YALI1_E27313g"/>
<evidence type="ECO:0000313" key="8">
    <source>
        <dbReference type="Proteomes" id="UP000182444"/>
    </source>
</evidence>
<dbReference type="KEGG" id="yli:7009568"/>
<dbReference type="VEuPathDB" id="FungiDB:YALI0_E23192g"/>
<evidence type="ECO:0000256" key="1">
    <source>
        <dbReference type="ARBA" id="ARBA00004477"/>
    </source>
</evidence>
<dbReference type="InterPro" id="IPR024512">
    <property type="entry name" value="Ser_palmitoyltrfase_ssu-like"/>
</dbReference>
<name>A0A1H6Q466_YARLL</name>
<dbReference type="GO" id="GO:0005789">
    <property type="term" value="C:endoplasmic reticulum membrane"/>
    <property type="evidence" value="ECO:0007669"/>
    <property type="project" value="UniProtKB-SubCell"/>
</dbReference>
<evidence type="ECO:0000313" key="7">
    <source>
        <dbReference type="EMBL" id="RDW25548.1"/>
    </source>
</evidence>
<evidence type="ECO:0000256" key="5">
    <source>
        <dbReference type="ARBA" id="ARBA00023136"/>
    </source>
</evidence>
<dbReference type="GeneID" id="7009568"/>
<protein>
    <submittedName>
        <fullName evidence="6">Uncharacterized protein</fullName>
    </submittedName>
</protein>
<keyword evidence="4" id="KW-1133">Transmembrane helix</keyword>
<organism evidence="6 8">
    <name type="scientific">Yarrowia lipolytica</name>
    <name type="common">Candida lipolytica</name>
    <dbReference type="NCBI Taxonomy" id="4952"/>
    <lineage>
        <taxon>Eukaryota</taxon>
        <taxon>Fungi</taxon>
        <taxon>Dikarya</taxon>
        <taxon>Ascomycota</taxon>
        <taxon>Saccharomycotina</taxon>
        <taxon>Dipodascomycetes</taxon>
        <taxon>Dipodascales</taxon>
        <taxon>Dipodascales incertae sedis</taxon>
        <taxon>Yarrowia</taxon>
    </lineage>
</organism>
<dbReference type="AlphaFoldDB" id="A0A1H6Q466"/>
<dbReference type="EMBL" id="KZ857337">
    <property type="protein sequence ID" value="RDW25548.1"/>
    <property type="molecule type" value="Genomic_DNA"/>
</dbReference>
<gene>
    <name evidence="7" type="ORF">B0I71DRAFT_132461</name>
    <name evidence="6" type="ORF">YALI1_E27313g</name>
</gene>
<keyword evidence="2" id="KW-0812">Transmembrane</keyword>
<proteinExistence type="predicted"/>
<dbReference type="EMBL" id="CP017557">
    <property type="protein sequence ID" value="AOW05829.1"/>
    <property type="molecule type" value="Genomic_DNA"/>
</dbReference>
<evidence type="ECO:0000313" key="6">
    <source>
        <dbReference type="EMBL" id="AOW05829.1"/>
    </source>
</evidence>
<dbReference type="RefSeq" id="XP_002143081.1">
    <property type="nucleotide sequence ID" value="XM_002143045.1"/>
</dbReference>
<evidence type="ECO:0000256" key="2">
    <source>
        <dbReference type="ARBA" id="ARBA00022692"/>
    </source>
</evidence>
<evidence type="ECO:0000256" key="4">
    <source>
        <dbReference type="ARBA" id="ARBA00022989"/>
    </source>
</evidence>
<sequence length="97" mass="11264">MSNPYDLISKQDIVPMSQDKPNRWWYSYSVHSSHALMTDVEKRLFNVVVLAFAIMMALAVVAYIPKNTAFVVRRLAYLLTGNETQHISNLWKDMLKM</sequence>
<dbReference type="Pfam" id="PF11779">
    <property type="entry name" value="SPT_ssu-like"/>
    <property type="match status" value="1"/>
</dbReference>
<comment type="subcellular location">
    <subcellularLocation>
        <location evidence="1">Endoplasmic reticulum membrane</location>
        <topology evidence="1">Multi-pass membrane protein</topology>
    </subcellularLocation>
</comment>
<accession>A0A1H6Q466</accession>
<evidence type="ECO:0000256" key="3">
    <source>
        <dbReference type="ARBA" id="ARBA00022824"/>
    </source>
</evidence>